<accession>A0A1H7WZA7</accession>
<sequence length="429" mass="50378">MNIPEEVLHYIWKYRLYNTYKLRTKNEKILSVKYPGDKNRHAGPDFEHSRLIIEGIEWAGNVEIHIKSSDWYAHKHQHDPAYNNVILHVVYDHDSEIILEDGTMPETLELKTLIDHTVLNRYNEFMTARTVIPCQEHISLVEPFYISQWLERLSVERLLEKAQYVNNLLNDCQGSWEEITYILLAKNFGYRVNAIPFERLAKSLPYKLLKKYEDGIFIEALMFGQAGMLEKQFKDDYPNELQHTYRYLQKQYHLKPIDAASWRFLRMRPLNFPTIRLAQFSAWHRQAQGLFSKIIEAKKVDELRCLFEDLPINSYWKTHYKFDVLSKKHPAKLGKNTIDSIILNTVVTILFSYGKYIGKEAYICRAVDLLEELAPEHNSIVNQYKRLGVQAKTATDSQALLQLKGSYCDKMRCLTCGIGLHILKQNETL</sequence>
<gene>
    <name evidence="1" type="ORF">SAMN05661044_04710</name>
</gene>
<reference evidence="2" key="1">
    <citation type="submission" date="2016-10" db="EMBL/GenBank/DDBJ databases">
        <authorList>
            <person name="Varghese N."/>
            <person name="Submissions S."/>
        </authorList>
    </citation>
    <scope>NUCLEOTIDE SEQUENCE [LARGE SCALE GENOMIC DNA]</scope>
    <source>
        <strain evidence="2">DSM 18733</strain>
    </source>
</reference>
<dbReference type="AlphaFoldDB" id="A0A1H7WZA7"/>
<evidence type="ECO:0000313" key="1">
    <source>
        <dbReference type="EMBL" id="SEM26158.1"/>
    </source>
</evidence>
<dbReference type="OrthoDB" id="1005072at2"/>
<organism evidence="1 2">
    <name type="scientific">Olivibacter domesticus</name>
    <name type="common">Pseudosphingobacterium domesticum</name>
    <dbReference type="NCBI Taxonomy" id="407022"/>
    <lineage>
        <taxon>Bacteria</taxon>
        <taxon>Pseudomonadati</taxon>
        <taxon>Bacteroidota</taxon>
        <taxon>Sphingobacteriia</taxon>
        <taxon>Sphingobacteriales</taxon>
        <taxon>Sphingobacteriaceae</taxon>
        <taxon>Olivibacter</taxon>
    </lineage>
</organism>
<dbReference type="EMBL" id="FOAF01000009">
    <property type="protein sequence ID" value="SEM26158.1"/>
    <property type="molecule type" value="Genomic_DNA"/>
</dbReference>
<proteinExistence type="predicted"/>
<dbReference type="RefSeq" id="WP_093329747.1">
    <property type="nucleotide sequence ID" value="NZ_FOAF01000009.1"/>
</dbReference>
<protein>
    <recommendedName>
        <fullName evidence="3">DUF2851 domain-containing protein</fullName>
    </recommendedName>
</protein>
<evidence type="ECO:0008006" key="3">
    <source>
        <dbReference type="Google" id="ProtNLM"/>
    </source>
</evidence>
<dbReference type="InterPro" id="IPR021272">
    <property type="entry name" value="DUF2851"/>
</dbReference>
<dbReference type="Pfam" id="PF11013">
    <property type="entry name" value="DUF2851"/>
    <property type="match status" value="1"/>
</dbReference>
<keyword evidence="2" id="KW-1185">Reference proteome</keyword>
<evidence type="ECO:0000313" key="2">
    <source>
        <dbReference type="Proteomes" id="UP000199421"/>
    </source>
</evidence>
<dbReference type="STRING" id="407022.SAMN05661044_04710"/>
<name>A0A1H7WZA7_OLID1</name>
<dbReference type="Proteomes" id="UP000199421">
    <property type="component" value="Unassembled WGS sequence"/>
</dbReference>